<evidence type="ECO:0000313" key="2">
    <source>
        <dbReference type="Proteomes" id="UP001170624"/>
    </source>
</evidence>
<dbReference type="AlphaFoldDB" id="A0AAW7YDE7"/>
<accession>A0AAW7YDE7</accession>
<name>A0AAW7YDE7_9GAMM</name>
<comment type="caution">
    <text evidence="1">The sequence shown here is derived from an EMBL/GenBank/DDBJ whole genome shotgun (WGS) entry which is preliminary data.</text>
</comment>
<proteinExistence type="predicted"/>
<gene>
    <name evidence="1" type="ORF">Q4568_23925</name>
</gene>
<dbReference type="EMBL" id="JAUOPU010000104">
    <property type="protein sequence ID" value="MDO6545579.1"/>
    <property type="molecule type" value="Genomic_DNA"/>
</dbReference>
<organism evidence="1 2">
    <name type="scientific">Photobacterium sanguinicancri</name>
    <dbReference type="NCBI Taxonomy" id="875932"/>
    <lineage>
        <taxon>Bacteria</taxon>
        <taxon>Pseudomonadati</taxon>
        <taxon>Pseudomonadota</taxon>
        <taxon>Gammaproteobacteria</taxon>
        <taxon>Vibrionales</taxon>
        <taxon>Vibrionaceae</taxon>
        <taxon>Photobacterium</taxon>
    </lineage>
</organism>
<reference evidence="1" key="1">
    <citation type="submission" date="2023-07" db="EMBL/GenBank/DDBJ databases">
        <title>Genome content predicts the carbon catabolic preferences of heterotrophic bacteria.</title>
        <authorList>
            <person name="Gralka M."/>
        </authorList>
    </citation>
    <scope>NUCLEOTIDE SEQUENCE</scope>
    <source>
        <strain evidence="1">G2M05</strain>
    </source>
</reference>
<evidence type="ECO:0000313" key="1">
    <source>
        <dbReference type="EMBL" id="MDO6545579.1"/>
    </source>
</evidence>
<dbReference type="RefSeq" id="WP_303502388.1">
    <property type="nucleotide sequence ID" value="NZ_JAUOPU010000104.1"/>
</dbReference>
<dbReference type="Proteomes" id="UP001170624">
    <property type="component" value="Unassembled WGS sequence"/>
</dbReference>
<sequence>MYFRIIRPTAADFDANLKFLKAAFVGSDDPKGEFEETRDKILNQGASFYLLSGKGVKLWFAGKVMNDGGYHIIALAGRGYVMEGAMYINERVAACGYPFVTCHTYRKGMRRIFSRLGAVEEQVRVLANTSETKHRLNLMDETGGLNG</sequence>
<protein>
    <submittedName>
        <fullName evidence="1">Uncharacterized protein</fullName>
    </submittedName>
</protein>